<dbReference type="SUPFAM" id="SSF53474">
    <property type="entry name" value="alpha/beta-Hydrolases"/>
    <property type="match status" value="2"/>
</dbReference>
<gene>
    <name evidence="1" type="ORF">ACFOPH_07345</name>
</gene>
<dbReference type="Proteomes" id="UP001595665">
    <property type="component" value="Unassembled WGS sequence"/>
</dbReference>
<accession>A0ABV7PFX0</accession>
<evidence type="ECO:0000313" key="1">
    <source>
        <dbReference type="EMBL" id="MFC3458064.1"/>
    </source>
</evidence>
<dbReference type="Gene3D" id="3.40.50.1820">
    <property type="entry name" value="alpha/beta hydrolase"/>
    <property type="match status" value="1"/>
</dbReference>
<keyword evidence="2" id="KW-1185">Reference proteome</keyword>
<evidence type="ECO:0008006" key="3">
    <source>
        <dbReference type="Google" id="ProtNLM"/>
    </source>
</evidence>
<evidence type="ECO:0000313" key="2">
    <source>
        <dbReference type="Proteomes" id="UP001595665"/>
    </source>
</evidence>
<comment type="caution">
    <text evidence="1">The sequence shown here is derived from an EMBL/GenBank/DDBJ whole genome shotgun (WGS) entry which is preliminary data.</text>
</comment>
<proteinExistence type="predicted"/>
<name>A0ABV7PFX0_9BURK</name>
<sequence>MNIADIAMKNGNYLLSLVLAAVLLSGCASVDYTKHEKGAFWCNEPLKLSDGVHFDERHLNAARRGYLYALAAAWVLQTTNPEGADHWFNLPARIKPSEGLPRHHSGFEVRTFEVKEDPSDPVLSEVVVAFTGSNDRDDWLFTNFLFSQRQYELAREYVKQVAQKYPGIRLVVTGVSLGGALAGHVTKREETRDYIAEAWLLNPSPKLYANDQVDQRIWVLAMRGEILHAVRTPFMETIWPGINRIGAPWYQTADDFYQVKSSVVYAHFRWLIARNVLFVADYAHLQHKLGPVDPRRVNEPREILEASCFRACAKEKEWQQIVEGRNAGIPYEEIKIVPWACMKPSQ</sequence>
<dbReference type="EMBL" id="JBHRVV010000001">
    <property type="protein sequence ID" value="MFC3458064.1"/>
    <property type="molecule type" value="Genomic_DNA"/>
</dbReference>
<dbReference type="Pfam" id="PF26363">
    <property type="entry name" value="Phospholipase-like"/>
    <property type="match status" value="1"/>
</dbReference>
<protein>
    <recommendedName>
        <fullName evidence="3">Alpha/beta hydrolase</fullName>
    </recommendedName>
</protein>
<dbReference type="InterPro" id="IPR029058">
    <property type="entry name" value="AB_hydrolase_fold"/>
</dbReference>
<reference evidence="2" key="1">
    <citation type="journal article" date="2019" name="Int. J. Syst. Evol. Microbiol.">
        <title>The Global Catalogue of Microorganisms (GCM) 10K type strain sequencing project: providing services to taxonomists for standard genome sequencing and annotation.</title>
        <authorList>
            <consortium name="The Broad Institute Genomics Platform"/>
            <consortium name="The Broad Institute Genome Sequencing Center for Infectious Disease"/>
            <person name="Wu L."/>
            <person name="Ma J."/>
        </authorList>
    </citation>
    <scope>NUCLEOTIDE SEQUENCE [LARGE SCALE GENOMIC DNA]</scope>
    <source>
        <strain evidence="2">CCM 7480</strain>
    </source>
</reference>
<organism evidence="1 2">
    <name type="scientific">Massilia haematophila</name>
    <dbReference type="NCBI Taxonomy" id="457923"/>
    <lineage>
        <taxon>Bacteria</taxon>
        <taxon>Pseudomonadati</taxon>
        <taxon>Pseudomonadota</taxon>
        <taxon>Betaproteobacteria</taxon>
        <taxon>Burkholderiales</taxon>
        <taxon>Oxalobacteraceae</taxon>
        <taxon>Telluria group</taxon>
        <taxon>Massilia</taxon>
    </lineage>
</organism>
<dbReference type="RefSeq" id="WP_312553829.1">
    <property type="nucleotide sequence ID" value="NZ_JBHRVV010000001.1"/>
</dbReference>